<keyword evidence="3 10" id="KW-0732">Signal</keyword>
<keyword evidence="13" id="KW-1185">Reference proteome</keyword>
<accession>A0A3P6RKH5</accession>
<evidence type="ECO:0000256" key="5">
    <source>
        <dbReference type="ARBA" id="ARBA00022989"/>
    </source>
</evidence>
<dbReference type="Pfam" id="PF00530">
    <property type="entry name" value="SRCR"/>
    <property type="match status" value="1"/>
</dbReference>
<evidence type="ECO:0000256" key="2">
    <source>
        <dbReference type="ARBA" id="ARBA00022692"/>
    </source>
</evidence>
<comment type="caution">
    <text evidence="9">Lacks conserved residue(s) required for the propagation of feature annotation.</text>
</comment>
<feature type="domain" description="SRCR" evidence="11">
    <location>
        <begin position="36"/>
        <end position="103"/>
    </location>
</feature>
<dbReference type="Proteomes" id="UP000281553">
    <property type="component" value="Unassembled WGS sequence"/>
</dbReference>
<protein>
    <recommendedName>
        <fullName evidence="11">SRCR domain-containing protein</fullName>
    </recommendedName>
</protein>
<dbReference type="InterPro" id="IPR036772">
    <property type="entry name" value="SRCR-like_dom_sf"/>
</dbReference>
<keyword evidence="7" id="KW-1015">Disulfide bond</keyword>
<evidence type="ECO:0000256" key="9">
    <source>
        <dbReference type="PROSITE-ProRule" id="PRU00196"/>
    </source>
</evidence>
<dbReference type="FunFam" id="3.10.250.10:FF:000016">
    <property type="entry name" value="Scavenger receptor cysteine-rich protein type 12"/>
    <property type="match status" value="1"/>
</dbReference>
<dbReference type="SUPFAM" id="SSF56487">
    <property type="entry name" value="SRCR-like"/>
    <property type="match status" value="1"/>
</dbReference>
<evidence type="ECO:0000256" key="3">
    <source>
        <dbReference type="ARBA" id="ARBA00022729"/>
    </source>
</evidence>
<dbReference type="PANTHER" id="PTHR19331">
    <property type="entry name" value="SCAVENGER RECEPTOR DOMAIN-CONTAINING"/>
    <property type="match status" value="1"/>
</dbReference>
<dbReference type="OrthoDB" id="547291at2759"/>
<name>A0A3P6RKH5_DIBLA</name>
<dbReference type="GO" id="GO:0016020">
    <property type="term" value="C:membrane"/>
    <property type="evidence" value="ECO:0007669"/>
    <property type="project" value="UniProtKB-SubCell"/>
</dbReference>
<evidence type="ECO:0000256" key="4">
    <source>
        <dbReference type="ARBA" id="ARBA00022737"/>
    </source>
</evidence>
<dbReference type="Gene3D" id="3.10.250.10">
    <property type="entry name" value="SRCR-like domain"/>
    <property type="match status" value="1"/>
</dbReference>
<dbReference type="PROSITE" id="PS50287">
    <property type="entry name" value="SRCR_2"/>
    <property type="match status" value="1"/>
</dbReference>
<sequence>MLRLPWLQSSLPLLLLFLLCLHLGQGGPSKYQEGDVRLEDGDTFASGTVAVYRGFVWGRVCDDHWTIKEANVVCRQLGYGYAVRAMKRNHFHSRSSRKFGTFM</sequence>
<organism evidence="12 13">
    <name type="scientific">Dibothriocephalus latus</name>
    <name type="common">Fish tapeworm</name>
    <name type="synonym">Diphyllobothrium latum</name>
    <dbReference type="NCBI Taxonomy" id="60516"/>
    <lineage>
        <taxon>Eukaryota</taxon>
        <taxon>Metazoa</taxon>
        <taxon>Spiralia</taxon>
        <taxon>Lophotrochozoa</taxon>
        <taxon>Platyhelminthes</taxon>
        <taxon>Cestoda</taxon>
        <taxon>Eucestoda</taxon>
        <taxon>Diphyllobothriidea</taxon>
        <taxon>Diphyllobothriidae</taxon>
        <taxon>Dibothriocephalus</taxon>
    </lineage>
</organism>
<gene>
    <name evidence="12" type="ORF">DILT_LOCUS1478</name>
</gene>
<evidence type="ECO:0000256" key="6">
    <source>
        <dbReference type="ARBA" id="ARBA00023136"/>
    </source>
</evidence>
<dbReference type="SMART" id="SM00202">
    <property type="entry name" value="SR"/>
    <property type="match status" value="1"/>
</dbReference>
<evidence type="ECO:0000313" key="12">
    <source>
        <dbReference type="EMBL" id="VDK45094.1"/>
    </source>
</evidence>
<dbReference type="AlphaFoldDB" id="A0A3P6RKH5"/>
<comment type="subcellular location">
    <subcellularLocation>
        <location evidence="1">Membrane</location>
        <topology evidence="1">Single-pass membrane protein</topology>
    </subcellularLocation>
</comment>
<dbReference type="EMBL" id="UYRU01010167">
    <property type="protein sequence ID" value="VDK45094.1"/>
    <property type="molecule type" value="Genomic_DNA"/>
</dbReference>
<proteinExistence type="predicted"/>
<evidence type="ECO:0000256" key="10">
    <source>
        <dbReference type="SAM" id="SignalP"/>
    </source>
</evidence>
<keyword evidence="4" id="KW-0677">Repeat</keyword>
<evidence type="ECO:0000256" key="8">
    <source>
        <dbReference type="ARBA" id="ARBA00023180"/>
    </source>
</evidence>
<dbReference type="PRINTS" id="PR00258">
    <property type="entry name" value="SPERACTRCPTR"/>
</dbReference>
<evidence type="ECO:0000313" key="13">
    <source>
        <dbReference type="Proteomes" id="UP000281553"/>
    </source>
</evidence>
<dbReference type="InterPro" id="IPR001190">
    <property type="entry name" value="SRCR"/>
</dbReference>
<feature type="chain" id="PRO_5018330749" description="SRCR domain-containing protein" evidence="10">
    <location>
        <begin position="27"/>
        <end position="103"/>
    </location>
</feature>
<reference evidence="12 13" key="1">
    <citation type="submission" date="2018-11" db="EMBL/GenBank/DDBJ databases">
        <authorList>
            <consortium name="Pathogen Informatics"/>
        </authorList>
    </citation>
    <scope>NUCLEOTIDE SEQUENCE [LARGE SCALE GENOMIC DNA]</scope>
</reference>
<evidence type="ECO:0000256" key="1">
    <source>
        <dbReference type="ARBA" id="ARBA00004167"/>
    </source>
</evidence>
<dbReference type="PANTHER" id="PTHR19331:SF465">
    <property type="entry name" value="EGG PEPTIDE SPERACT RECEPTOR"/>
    <property type="match status" value="1"/>
</dbReference>
<keyword evidence="5" id="KW-1133">Transmembrane helix</keyword>
<evidence type="ECO:0000256" key="7">
    <source>
        <dbReference type="ARBA" id="ARBA00023157"/>
    </source>
</evidence>
<evidence type="ECO:0000259" key="11">
    <source>
        <dbReference type="PROSITE" id="PS50287"/>
    </source>
</evidence>
<feature type="signal peptide" evidence="10">
    <location>
        <begin position="1"/>
        <end position="26"/>
    </location>
</feature>
<keyword evidence="2" id="KW-0812">Transmembrane</keyword>
<keyword evidence="8" id="KW-0325">Glycoprotein</keyword>
<keyword evidence="6" id="KW-0472">Membrane</keyword>